<dbReference type="VEuPathDB" id="FungiDB:PC110_g20313"/>
<gene>
    <name evidence="1" type="ORF">PC113_g18534</name>
    <name evidence="2" type="ORF">PC115_g17967</name>
    <name evidence="3" type="ORF">PC117_g19809</name>
    <name evidence="4" type="ORF">PC118_g20514</name>
    <name evidence="5" type="ORF">PC129_g19745</name>
</gene>
<dbReference type="PANTHER" id="PTHR40866:SF1">
    <property type="entry name" value="BED-TYPE DOMAIN-CONTAINING PROTEIN"/>
    <property type="match status" value="1"/>
</dbReference>
<dbReference type="EMBL" id="RCMG01000877">
    <property type="protein sequence ID" value="KAG2843798.1"/>
    <property type="molecule type" value="Genomic_DNA"/>
</dbReference>
<evidence type="ECO:0000313" key="1">
    <source>
        <dbReference type="EMBL" id="KAG2843798.1"/>
    </source>
</evidence>
<evidence type="ECO:0000313" key="4">
    <source>
        <dbReference type="EMBL" id="KAG2964138.1"/>
    </source>
</evidence>
<reference evidence="5" key="1">
    <citation type="submission" date="2018-05" db="EMBL/GenBank/DDBJ databases">
        <title>Effector identification in a new, highly contiguous assembly of the strawberry crown rot pathogen Phytophthora cactorum.</title>
        <authorList>
            <person name="Armitage A.D."/>
            <person name="Nellist C.F."/>
            <person name="Bates H."/>
            <person name="Vickerstaff R.J."/>
            <person name="Harrison R.J."/>
        </authorList>
    </citation>
    <scope>NUCLEOTIDE SEQUENCE</scope>
    <source>
        <strain evidence="1">15-7</strain>
        <strain evidence="2">4032</strain>
        <strain evidence="3">4040</strain>
        <strain evidence="4">P415</strain>
        <strain evidence="5">P421</strain>
    </source>
</reference>
<dbReference type="PANTHER" id="PTHR40866">
    <property type="entry name" value="BED-TYPE DOMAIN-CONTAINING PROTEIN"/>
    <property type="match status" value="1"/>
</dbReference>
<protein>
    <submittedName>
        <fullName evidence="5">Uncharacterized protein</fullName>
    </submittedName>
</protein>
<dbReference type="Proteomes" id="UP000774804">
    <property type="component" value="Unassembled WGS sequence"/>
</dbReference>
<dbReference type="Proteomes" id="UP000736787">
    <property type="component" value="Unassembled WGS sequence"/>
</dbReference>
<dbReference type="Proteomes" id="UP000760860">
    <property type="component" value="Unassembled WGS sequence"/>
</dbReference>
<evidence type="ECO:0000313" key="3">
    <source>
        <dbReference type="EMBL" id="KAG2908968.1"/>
    </source>
</evidence>
<dbReference type="EMBL" id="RCML01001247">
    <property type="protein sequence ID" value="KAG2964138.1"/>
    <property type="molecule type" value="Genomic_DNA"/>
</dbReference>
<dbReference type="AlphaFoldDB" id="A0A8T1HA57"/>
<dbReference type="Proteomes" id="UP000735874">
    <property type="component" value="Unassembled WGS sequence"/>
</dbReference>
<dbReference type="EMBL" id="RCMV01001305">
    <property type="protein sequence ID" value="KAG3209244.1"/>
    <property type="molecule type" value="Genomic_DNA"/>
</dbReference>
<comment type="caution">
    <text evidence="5">The sequence shown here is derived from an EMBL/GenBank/DDBJ whole genome shotgun (WGS) entry which is preliminary data.</text>
</comment>
<accession>A0A8T1HA57</accession>
<dbReference type="Proteomes" id="UP000697107">
    <property type="component" value="Unassembled WGS sequence"/>
</dbReference>
<evidence type="ECO:0000313" key="6">
    <source>
        <dbReference type="Proteomes" id="UP000760860"/>
    </source>
</evidence>
<proteinExistence type="predicted"/>
<evidence type="ECO:0000313" key="5">
    <source>
        <dbReference type="EMBL" id="KAG3209244.1"/>
    </source>
</evidence>
<sequence length="98" mass="10738">MKLQDNGMRLLDVRDIFDALIKKHPAVGTYLTASAAIVKDPDFESACVLALSGRIEELMGDQQLILHPFETTPQAVIADSTTGRPQSFVDKVLAARKK</sequence>
<dbReference type="EMBL" id="RCMK01000884">
    <property type="protein sequence ID" value="KAG2908968.1"/>
    <property type="molecule type" value="Genomic_DNA"/>
</dbReference>
<name>A0A8T1HA57_9STRA</name>
<evidence type="ECO:0000313" key="2">
    <source>
        <dbReference type="EMBL" id="KAG2895067.1"/>
    </source>
</evidence>
<dbReference type="EMBL" id="RCMI01000892">
    <property type="protein sequence ID" value="KAG2895067.1"/>
    <property type="molecule type" value="Genomic_DNA"/>
</dbReference>
<organism evidence="5 6">
    <name type="scientific">Phytophthora cactorum</name>
    <dbReference type="NCBI Taxonomy" id="29920"/>
    <lineage>
        <taxon>Eukaryota</taxon>
        <taxon>Sar</taxon>
        <taxon>Stramenopiles</taxon>
        <taxon>Oomycota</taxon>
        <taxon>Peronosporomycetes</taxon>
        <taxon>Peronosporales</taxon>
        <taxon>Peronosporaceae</taxon>
        <taxon>Phytophthora</taxon>
    </lineage>
</organism>